<comment type="caution">
    <text evidence="3">The sequence shown here is derived from an EMBL/GenBank/DDBJ whole genome shotgun (WGS) entry which is preliminary data.</text>
</comment>
<dbReference type="SUPFAM" id="SSF53850">
    <property type="entry name" value="Periplasmic binding protein-like II"/>
    <property type="match status" value="1"/>
</dbReference>
<dbReference type="GeneID" id="57963439"/>
<dbReference type="HOGENOM" id="CLU_031285_3_1_9"/>
<dbReference type="EMBL" id="AGYR01000064">
    <property type="protein sequence ID" value="ENZ08020.1"/>
    <property type="molecule type" value="Genomic_DNA"/>
</dbReference>
<dbReference type="AlphaFoldDB" id="A0A0E2HGR7"/>
<dbReference type="PANTHER" id="PTHR43649:SF30">
    <property type="entry name" value="ABC TRANSPORTER SUBSTRATE-BINDING PROTEIN"/>
    <property type="match status" value="1"/>
</dbReference>
<organism evidence="3 4">
    <name type="scientific">[Clostridium] clostridioforme 90A8</name>
    <dbReference type="NCBI Taxonomy" id="999408"/>
    <lineage>
        <taxon>Bacteria</taxon>
        <taxon>Bacillati</taxon>
        <taxon>Bacillota</taxon>
        <taxon>Clostridia</taxon>
        <taxon>Lachnospirales</taxon>
        <taxon>Lachnospiraceae</taxon>
        <taxon>Enterocloster</taxon>
    </lineage>
</organism>
<proteinExistence type="predicted"/>
<evidence type="ECO:0000313" key="4">
    <source>
        <dbReference type="Proteomes" id="UP000013085"/>
    </source>
</evidence>
<sequence length="466" mass="50519">MKKSKKIAAAVLAMTMAAGLAVTGCSGRGGSNGTDGAPAEQSKEIGGGGTNSSKDDAAKADDGALHLTFYYPVNVGGSAAQLIEKICADFNAENPDIFVEPVYTGNYDDTVTKIQTAMQGGTPPDVFVSLATQRFTMASTGMAMPLDELIEADGEEGKAYIDDFLPGFMEDSYVDGKIYSIPFQRSTMVLYYNKDAFKEAGLDPETPPATWEELAEYGQKLTDDGRYGVGIALNSGSAQWAFTGFCLQNSTDGQNLMSEDGKSVYFNTPENVEALQFWLDLQNEYKCMAEGIVQWTDLPTQFLAGEVAMIYHTTGNMANIHDNADFDFGTAFLPAHKRVGAPTGGGNFYISSGISEDRVQAAWKFIKFATSTDRAAQWSLDTGYVATRQSCFDTDLIKDYYAEVPQASVAYEQLPYAKPELTTYNAAEIWRVLNDNIQAAVVGDMSAREALDAAQEQAEEVLSEYQ</sequence>
<dbReference type="PANTHER" id="PTHR43649">
    <property type="entry name" value="ARABINOSE-BINDING PROTEIN-RELATED"/>
    <property type="match status" value="1"/>
</dbReference>
<feature type="chain" id="PRO_5038967525" evidence="2">
    <location>
        <begin position="22"/>
        <end position="466"/>
    </location>
</feature>
<feature type="region of interest" description="Disordered" evidence="1">
    <location>
        <begin position="29"/>
        <end position="57"/>
    </location>
</feature>
<protein>
    <submittedName>
        <fullName evidence="3">sn-glycerol 3-phosphate ABC transporter substrate-binding protein</fullName>
    </submittedName>
</protein>
<evidence type="ECO:0000256" key="1">
    <source>
        <dbReference type="SAM" id="MobiDB-lite"/>
    </source>
</evidence>
<accession>A0A0E2HGR7</accession>
<dbReference type="InterPro" id="IPR006059">
    <property type="entry name" value="SBP"/>
</dbReference>
<feature type="signal peptide" evidence="2">
    <location>
        <begin position="1"/>
        <end position="21"/>
    </location>
</feature>
<dbReference type="Gene3D" id="3.40.190.10">
    <property type="entry name" value="Periplasmic binding protein-like II"/>
    <property type="match status" value="2"/>
</dbReference>
<dbReference type="Proteomes" id="UP000013085">
    <property type="component" value="Unassembled WGS sequence"/>
</dbReference>
<dbReference type="CDD" id="cd14748">
    <property type="entry name" value="PBP2_UgpB"/>
    <property type="match status" value="1"/>
</dbReference>
<name>A0A0E2HGR7_9FIRM</name>
<dbReference type="RefSeq" id="WP_002585868.1">
    <property type="nucleotide sequence ID" value="NZ_KB850991.1"/>
</dbReference>
<dbReference type="PATRIC" id="fig|999408.3.peg.5398"/>
<reference evidence="3 4" key="1">
    <citation type="submission" date="2013-01" db="EMBL/GenBank/DDBJ databases">
        <title>The Genome Sequence of Clostridium clostridioforme 90A8.</title>
        <authorList>
            <consortium name="The Broad Institute Genome Sequencing Platform"/>
            <person name="Earl A."/>
            <person name="Ward D."/>
            <person name="Feldgarden M."/>
            <person name="Gevers D."/>
            <person name="Courvalin P."/>
            <person name="Lambert T."/>
            <person name="Walker B."/>
            <person name="Young S.K."/>
            <person name="Zeng Q."/>
            <person name="Gargeya S."/>
            <person name="Fitzgerald M."/>
            <person name="Haas B."/>
            <person name="Abouelleil A."/>
            <person name="Alvarado L."/>
            <person name="Arachchi H.M."/>
            <person name="Berlin A.M."/>
            <person name="Chapman S.B."/>
            <person name="Dewar J."/>
            <person name="Goldberg J."/>
            <person name="Griggs A."/>
            <person name="Gujja S."/>
            <person name="Hansen M."/>
            <person name="Howarth C."/>
            <person name="Imamovic A."/>
            <person name="Larimer J."/>
            <person name="McCowan C."/>
            <person name="Murphy C."/>
            <person name="Neiman D."/>
            <person name="Pearson M."/>
            <person name="Priest M."/>
            <person name="Roberts A."/>
            <person name="Saif S."/>
            <person name="Shea T."/>
            <person name="Sisk P."/>
            <person name="Sykes S."/>
            <person name="Wortman J."/>
            <person name="Nusbaum C."/>
            <person name="Birren B."/>
        </authorList>
    </citation>
    <scope>NUCLEOTIDE SEQUENCE [LARGE SCALE GENOMIC DNA]</scope>
    <source>
        <strain evidence="3 4">90A8</strain>
    </source>
</reference>
<dbReference type="PROSITE" id="PS51257">
    <property type="entry name" value="PROKAR_LIPOPROTEIN"/>
    <property type="match status" value="1"/>
</dbReference>
<gene>
    <name evidence="3" type="ORF">HMPREF1090_05013</name>
</gene>
<dbReference type="Pfam" id="PF13416">
    <property type="entry name" value="SBP_bac_8"/>
    <property type="match status" value="1"/>
</dbReference>
<keyword evidence="2" id="KW-0732">Signal</keyword>
<evidence type="ECO:0000256" key="2">
    <source>
        <dbReference type="SAM" id="SignalP"/>
    </source>
</evidence>
<dbReference type="InterPro" id="IPR050490">
    <property type="entry name" value="Bact_solute-bd_prot1"/>
</dbReference>
<evidence type="ECO:0000313" key="3">
    <source>
        <dbReference type="EMBL" id="ENZ08020.1"/>
    </source>
</evidence>